<evidence type="ECO:0000313" key="6">
    <source>
        <dbReference type="Proteomes" id="UP000234271"/>
    </source>
</evidence>
<dbReference type="EMBL" id="CP018889">
    <property type="protein sequence ID" value="AUI67362.2"/>
    <property type="molecule type" value="Genomic_DNA"/>
</dbReference>
<dbReference type="Proteomes" id="UP000234271">
    <property type="component" value="Chromosome"/>
</dbReference>
<proteinExistence type="predicted"/>
<evidence type="ECO:0000313" key="5">
    <source>
        <dbReference type="EMBL" id="AUI67362.2"/>
    </source>
</evidence>
<keyword evidence="6" id="KW-1185">Reference proteome</keyword>
<dbReference type="Pfam" id="PF13424">
    <property type="entry name" value="TPR_12"/>
    <property type="match status" value="2"/>
</dbReference>
<dbReference type="SUPFAM" id="SSF48452">
    <property type="entry name" value="TPR-like"/>
    <property type="match status" value="2"/>
</dbReference>
<dbReference type="InterPro" id="IPR011990">
    <property type="entry name" value="TPR-like_helical_dom_sf"/>
</dbReference>
<organism evidence="5 6">
    <name type="scientific">Beggiatoa leptomitoformis</name>
    <dbReference type="NCBI Taxonomy" id="288004"/>
    <lineage>
        <taxon>Bacteria</taxon>
        <taxon>Pseudomonadati</taxon>
        <taxon>Pseudomonadota</taxon>
        <taxon>Gammaproteobacteria</taxon>
        <taxon>Thiotrichales</taxon>
        <taxon>Thiotrichaceae</taxon>
        <taxon>Beggiatoa</taxon>
    </lineage>
</organism>
<evidence type="ECO:0000256" key="4">
    <source>
        <dbReference type="SAM" id="MobiDB-lite"/>
    </source>
</evidence>
<dbReference type="Gene3D" id="1.25.40.10">
    <property type="entry name" value="Tetratricopeptide repeat domain"/>
    <property type="match status" value="2"/>
</dbReference>
<evidence type="ECO:0000256" key="1">
    <source>
        <dbReference type="ARBA" id="ARBA00022737"/>
    </source>
</evidence>
<accession>A0A2N9YA80</accession>
<feature type="repeat" description="TPR" evidence="3">
    <location>
        <begin position="204"/>
        <end position="237"/>
    </location>
</feature>
<feature type="region of interest" description="Disordered" evidence="4">
    <location>
        <begin position="336"/>
        <end position="356"/>
    </location>
</feature>
<dbReference type="PANTHER" id="PTHR45641">
    <property type="entry name" value="TETRATRICOPEPTIDE REPEAT PROTEIN (AFU_ORTHOLOGUE AFUA_6G03870)"/>
    <property type="match status" value="1"/>
</dbReference>
<dbReference type="InterPro" id="IPR019734">
    <property type="entry name" value="TPR_rpt"/>
</dbReference>
<gene>
    <name evidence="5" type="ORF">BLE401_00735</name>
</gene>
<dbReference type="PANTHER" id="PTHR45641:SF1">
    <property type="entry name" value="AAA+ ATPASE DOMAIN-CONTAINING PROTEIN"/>
    <property type="match status" value="1"/>
</dbReference>
<dbReference type="SMART" id="SM00028">
    <property type="entry name" value="TPR"/>
    <property type="match status" value="4"/>
</dbReference>
<name>A0A2N9YA80_9GAMM</name>
<dbReference type="PROSITE" id="PS50005">
    <property type="entry name" value="TPR"/>
    <property type="match status" value="2"/>
</dbReference>
<keyword evidence="2 3" id="KW-0802">TPR repeat</keyword>
<evidence type="ECO:0000256" key="3">
    <source>
        <dbReference type="PROSITE-ProRule" id="PRU00339"/>
    </source>
</evidence>
<feature type="repeat" description="TPR" evidence="3">
    <location>
        <begin position="164"/>
        <end position="197"/>
    </location>
</feature>
<keyword evidence="1" id="KW-0677">Repeat</keyword>
<reference evidence="6" key="1">
    <citation type="submission" date="2016-12" db="EMBL/GenBank/DDBJ databases">
        <title>Complete Genome Sequence of Beggiatoa leptomitiformis D-401.</title>
        <authorList>
            <person name="Fomenkov A."/>
            <person name="Vincze T."/>
            <person name="Grabovich M."/>
            <person name="Anton B.P."/>
            <person name="Dubinina G."/>
            <person name="Orlova M."/>
            <person name="Belousova E."/>
            <person name="Roberts R.J."/>
        </authorList>
    </citation>
    <scope>NUCLEOTIDE SEQUENCE [LARGE SCALE GENOMIC DNA]</scope>
    <source>
        <strain evidence="6">D-401</strain>
    </source>
</reference>
<dbReference type="AlphaFoldDB" id="A0A2N9YA80"/>
<feature type="compositionally biased region" description="Basic and acidic residues" evidence="4">
    <location>
        <begin position="338"/>
        <end position="356"/>
    </location>
</feature>
<dbReference type="STRING" id="288004.AL038_05250"/>
<sequence>MLSLSMLLFPTFLSEVNMVNKYSLYFLICYLSIFSATNLYALDRQDVQAITENLLAQDADELLKNPAIHALQFNNLVMAIDELSNLPFPAENQRVEAIEKLRQGDTSAAVTIYQHLFEQHRDEGENSRQEAAMMAKHLSSLLLLTDITAALQRYEQAAYLGNNARWWNDLGSLWLAQAQFDKAETAFNQVLALPENTVEQDALAVATGNLGHLYWQQDKLDKAEEMFSRSLQINEALNRQQGVLLQYKNLSTLYAKQQAWQKAIPLYNKLLDYYRDNDHQQEVAEQYGDLGMAYMHLGDLFTAESMLLKSIESYQSIGDKANSAVQYRRLSSLYETQGRTEESNEARRKSLALDKP</sequence>
<protein>
    <submittedName>
        <fullName evidence="5">Tetratricopeptide repeat protein</fullName>
    </submittedName>
</protein>
<evidence type="ECO:0000256" key="2">
    <source>
        <dbReference type="ARBA" id="ARBA00022803"/>
    </source>
</evidence>